<dbReference type="Proteomes" id="UP000019132">
    <property type="component" value="Unassembled WGS sequence"/>
</dbReference>
<evidence type="ECO:0000313" key="7">
    <source>
        <dbReference type="EnsemblProtists" id="PYU1_T010159"/>
    </source>
</evidence>
<protein>
    <recommendedName>
        <fullName evidence="6">Folate receptor-like domain-containing protein</fullName>
    </recommendedName>
</protein>
<evidence type="ECO:0000313" key="8">
    <source>
        <dbReference type="Proteomes" id="UP000019132"/>
    </source>
</evidence>
<feature type="transmembrane region" description="Helical" evidence="4">
    <location>
        <begin position="218"/>
        <end position="238"/>
    </location>
</feature>
<name>K3WYW0_GLOUD</name>
<proteinExistence type="predicted"/>
<keyword evidence="4" id="KW-0812">Transmembrane</keyword>
<evidence type="ECO:0000259" key="6">
    <source>
        <dbReference type="Pfam" id="PF03024"/>
    </source>
</evidence>
<feature type="chain" id="PRO_5003872602" description="Folate receptor-like domain-containing protein" evidence="5">
    <location>
        <begin position="26"/>
        <end position="314"/>
    </location>
</feature>
<keyword evidence="2" id="KW-1015">Disulfide bond</keyword>
<dbReference type="InterPro" id="IPR053305">
    <property type="entry name" value="Folate-binding_rcpt-like"/>
</dbReference>
<accession>K3WYW0</accession>
<evidence type="ECO:0000256" key="2">
    <source>
        <dbReference type="ARBA" id="ARBA00023157"/>
    </source>
</evidence>
<dbReference type="Pfam" id="PF03024">
    <property type="entry name" value="Folate_rec"/>
    <property type="match status" value="1"/>
</dbReference>
<reference evidence="7" key="3">
    <citation type="submission" date="2015-02" db="UniProtKB">
        <authorList>
            <consortium name="EnsemblProtists"/>
        </authorList>
    </citation>
    <scope>IDENTIFICATION</scope>
    <source>
        <strain evidence="7">DAOM BR144</strain>
    </source>
</reference>
<dbReference type="EMBL" id="GL376623">
    <property type="status" value="NOT_ANNOTATED_CDS"/>
    <property type="molecule type" value="Genomic_DNA"/>
</dbReference>
<sequence length="314" mass="34894">MKVVTWSAFVALCALVACAPQSCTAAPKQRQEDSCRSVGALKFDPSQRPMQRSKGLEVCSKYKKNTCCNETHTHALRLKIREPVVAKFNEKCQKITEEMVCSSCHPFIGTWKMKNVCPSLCNAWFSACRSEYYSYGGAGSLTPCYGNALICSPLSSIAASGAEFCEKMGFHVGTENDSEGDECFDGSVPLQLGESEPTEPWEELLQRLFEEQSKDPSGIFMLALFLPLAVIYLAYRFLRQKLDPRRAEEERHLKLLEVRRLQQESYGRTSYDDYDSDSSSVDGADVEEASNDAELPTNESESATVAPPAEVPLK</sequence>
<dbReference type="OMA" id="CCNATHN"/>
<evidence type="ECO:0000256" key="1">
    <source>
        <dbReference type="ARBA" id="ARBA00022729"/>
    </source>
</evidence>
<keyword evidence="1 5" id="KW-0732">Signal</keyword>
<feature type="domain" description="Folate receptor-like" evidence="6">
    <location>
        <begin position="48"/>
        <end position="184"/>
    </location>
</feature>
<evidence type="ECO:0000256" key="4">
    <source>
        <dbReference type="SAM" id="Phobius"/>
    </source>
</evidence>
<dbReference type="STRING" id="431595.K3WYW0"/>
<dbReference type="PANTHER" id="PTHR37390:SF1">
    <property type="entry name" value="FOLATE-BINDING PROTEIN 1"/>
    <property type="match status" value="1"/>
</dbReference>
<feature type="region of interest" description="Disordered" evidence="3">
    <location>
        <begin position="267"/>
        <end position="314"/>
    </location>
</feature>
<keyword evidence="8" id="KW-1185">Reference proteome</keyword>
<organism evidence="7 8">
    <name type="scientific">Globisporangium ultimum (strain ATCC 200006 / CBS 805.95 / DAOM BR144)</name>
    <name type="common">Pythium ultimum</name>
    <dbReference type="NCBI Taxonomy" id="431595"/>
    <lineage>
        <taxon>Eukaryota</taxon>
        <taxon>Sar</taxon>
        <taxon>Stramenopiles</taxon>
        <taxon>Oomycota</taxon>
        <taxon>Peronosporomycetes</taxon>
        <taxon>Pythiales</taxon>
        <taxon>Pythiaceae</taxon>
        <taxon>Globisporangium</taxon>
    </lineage>
</organism>
<evidence type="ECO:0000256" key="5">
    <source>
        <dbReference type="SAM" id="SignalP"/>
    </source>
</evidence>
<reference evidence="8" key="1">
    <citation type="journal article" date="2010" name="Genome Biol.">
        <title>Genome sequence of the necrotrophic plant pathogen Pythium ultimum reveals original pathogenicity mechanisms and effector repertoire.</title>
        <authorList>
            <person name="Levesque C.A."/>
            <person name="Brouwer H."/>
            <person name="Cano L."/>
            <person name="Hamilton J.P."/>
            <person name="Holt C."/>
            <person name="Huitema E."/>
            <person name="Raffaele S."/>
            <person name="Robideau G.P."/>
            <person name="Thines M."/>
            <person name="Win J."/>
            <person name="Zerillo M.M."/>
            <person name="Beakes G.W."/>
            <person name="Boore J.L."/>
            <person name="Busam D."/>
            <person name="Dumas B."/>
            <person name="Ferriera S."/>
            <person name="Fuerstenberg S.I."/>
            <person name="Gachon C.M."/>
            <person name="Gaulin E."/>
            <person name="Govers F."/>
            <person name="Grenville-Briggs L."/>
            <person name="Horner N."/>
            <person name="Hostetler J."/>
            <person name="Jiang R.H."/>
            <person name="Johnson J."/>
            <person name="Krajaejun T."/>
            <person name="Lin H."/>
            <person name="Meijer H.J."/>
            <person name="Moore B."/>
            <person name="Morris P."/>
            <person name="Phuntmart V."/>
            <person name="Puiu D."/>
            <person name="Shetty J."/>
            <person name="Stajich J.E."/>
            <person name="Tripathy S."/>
            <person name="Wawra S."/>
            <person name="van West P."/>
            <person name="Whitty B.R."/>
            <person name="Coutinho P.M."/>
            <person name="Henrissat B."/>
            <person name="Martin F."/>
            <person name="Thomas P.D."/>
            <person name="Tyler B.M."/>
            <person name="De Vries R.P."/>
            <person name="Kamoun S."/>
            <person name="Yandell M."/>
            <person name="Tisserat N."/>
            <person name="Buell C.R."/>
        </authorList>
    </citation>
    <scope>NUCLEOTIDE SEQUENCE</scope>
    <source>
        <strain evidence="8">DAOM:BR144</strain>
    </source>
</reference>
<dbReference type="InParanoid" id="K3WYW0"/>
<dbReference type="HOGENOM" id="CLU_922785_0_0_1"/>
<evidence type="ECO:0000256" key="3">
    <source>
        <dbReference type="SAM" id="MobiDB-lite"/>
    </source>
</evidence>
<dbReference type="EnsemblProtists" id="PYU1_T010159">
    <property type="protein sequence ID" value="PYU1_T010159"/>
    <property type="gene ID" value="PYU1_G010139"/>
</dbReference>
<reference evidence="8" key="2">
    <citation type="submission" date="2010-04" db="EMBL/GenBank/DDBJ databases">
        <authorList>
            <person name="Buell R."/>
            <person name="Hamilton J."/>
            <person name="Hostetler J."/>
        </authorList>
    </citation>
    <scope>NUCLEOTIDE SEQUENCE [LARGE SCALE GENOMIC DNA]</scope>
    <source>
        <strain evidence="8">DAOM:BR144</strain>
    </source>
</reference>
<keyword evidence="4" id="KW-1133">Transmembrane helix</keyword>
<feature type="signal peptide" evidence="5">
    <location>
        <begin position="1"/>
        <end position="25"/>
    </location>
</feature>
<dbReference type="VEuPathDB" id="FungiDB:PYU1_G010139"/>
<dbReference type="PROSITE" id="PS51257">
    <property type="entry name" value="PROKAR_LIPOPROTEIN"/>
    <property type="match status" value="1"/>
</dbReference>
<dbReference type="AlphaFoldDB" id="K3WYW0"/>
<dbReference type="PANTHER" id="PTHR37390">
    <property type="entry name" value="OS02G0592500 PROTEIN"/>
    <property type="match status" value="1"/>
</dbReference>
<keyword evidence="4" id="KW-0472">Membrane</keyword>
<dbReference type="InterPro" id="IPR018143">
    <property type="entry name" value="Folate_rcpt-like"/>
</dbReference>
<dbReference type="eggNOG" id="ENOG502RZ35">
    <property type="taxonomic scope" value="Eukaryota"/>
</dbReference>